<comment type="caution">
    <text evidence="1">The sequence shown here is derived from an EMBL/GenBank/DDBJ whole genome shotgun (WGS) entry which is preliminary data.</text>
</comment>
<dbReference type="Proteomes" id="UP000076858">
    <property type="component" value="Unassembled WGS sequence"/>
</dbReference>
<accession>A0A164VBT2</accession>
<gene>
    <name evidence="1" type="ORF">APZ42_022967</name>
</gene>
<dbReference type="EMBL" id="LRGB01001363">
    <property type="protein sequence ID" value="KZS12167.1"/>
    <property type="molecule type" value="Genomic_DNA"/>
</dbReference>
<keyword evidence="2" id="KW-1185">Reference proteome</keyword>
<protein>
    <submittedName>
        <fullName evidence="1">Uncharacterized protein</fullName>
    </submittedName>
</protein>
<name>A0A164VBT2_9CRUS</name>
<proteinExistence type="predicted"/>
<evidence type="ECO:0000313" key="2">
    <source>
        <dbReference type="Proteomes" id="UP000076858"/>
    </source>
</evidence>
<organism evidence="1 2">
    <name type="scientific">Daphnia magna</name>
    <dbReference type="NCBI Taxonomy" id="35525"/>
    <lineage>
        <taxon>Eukaryota</taxon>
        <taxon>Metazoa</taxon>
        <taxon>Ecdysozoa</taxon>
        <taxon>Arthropoda</taxon>
        <taxon>Crustacea</taxon>
        <taxon>Branchiopoda</taxon>
        <taxon>Diplostraca</taxon>
        <taxon>Cladocera</taxon>
        <taxon>Anomopoda</taxon>
        <taxon>Daphniidae</taxon>
        <taxon>Daphnia</taxon>
    </lineage>
</organism>
<evidence type="ECO:0000313" key="1">
    <source>
        <dbReference type="EMBL" id="KZS12167.1"/>
    </source>
</evidence>
<dbReference type="AlphaFoldDB" id="A0A164VBT2"/>
<sequence length="105" mass="12158">MFLFSRAPERARSRFLNDPPLAPDAIGFSPPFESQLRALHFGEQVGLDALKKKSLYACSRFERRIDDMTVRHARTHRVLTYTRHTRDGFLLSYAATSVNKIEIYL</sequence>
<reference evidence="1 2" key="1">
    <citation type="submission" date="2016-03" db="EMBL/GenBank/DDBJ databases">
        <title>EvidentialGene: Evidence-directed Construction of Genes on Genomes.</title>
        <authorList>
            <person name="Gilbert D.G."/>
            <person name="Choi J.-H."/>
            <person name="Mockaitis K."/>
            <person name="Colbourne J."/>
            <person name="Pfrender M."/>
        </authorList>
    </citation>
    <scope>NUCLEOTIDE SEQUENCE [LARGE SCALE GENOMIC DNA]</scope>
    <source>
        <strain evidence="1 2">Xinb3</strain>
        <tissue evidence="1">Complete organism</tissue>
    </source>
</reference>